<protein>
    <submittedName>
        <fullName evidence="2">Hypothetical membrane protein</fullName>
    </submittedName>
</protein>
<reference evidence="3" key="1">
    <citation type="journal article" date="2008" name="J. Bacteriol.">
        <title>Genome sequence of the fish pathogen Renibacterium salmoninarum suggests reductive evolution away from an environmental Arthrobacter ancestor.</title>
        <authorList>
            <person name="Wiens G.D."/>
            <person name="Rockey D.D."/>
            <person name="Wu Z."/>
            <person name="Chang J."/>
            <person name="Levy R."/>
            <person name="Crane S."/>
            <person name="Chen D.S."/>
            <person name="Capri G.R."/>
            <person name="Burnett J.R."/>
            <person name="Sudheesh P.S."/>
            <person name="Schipma M.J."/>
            <person name="Burd H."/>
            <person name="Bhattacharyya A."/>
            <person name="Rhodes L.D."/>
            <person name="Kaul R."/>
            <person name="Strom M.S."/>
        </authorList>
    </citation>
    <scope>NUCLEOTIDE SEQUENCE [LARGE SCALE GENOMIC DNA]</scope>
    <source>
        <strain evidence="3">ATCC 33209 / DSM 20767 / JCM 11484 / NBRC 15589 / NCIMB 2235</strain>
    </source>
</reference>
<organism evidence="2 3">
    <name type="scientific">Renibacterium salmoninarum (strain ATCC 33209 / DSM 20767 / JCM 11484 / NBRC 15589 / NCIMB 2235)</name>
    <dbReference type="NCBI Taxonomy" id="288705"/>
    <lineage>
        <taxon>Bacteria</taxon>
        <taxon>Bacillati</taxon>
        <taxon>Actinomycetota</taxon>
        <taxon>Actinomycetes</taxon>
        <taxon>Micrococcales</taxon>
        <taxon>Micrococcaceae</taxon>
        <taxon>Renibacterium</taxon>
    </lineage>
</organism>
<dbReference type="STRING" id="288705.RSal33209_3128"/>
<evidence type="ECO:0000256" key="1">
    <source>
        <dbReference type="SAM" id="Phobius"/>
    </source>
</evidence>
<dbReference type="PANTHER" id="PTHR38442">
    <property type="entry name" value="INNER MEMBRANE PROTEIN-RELATED"/>
    <property type="match status" value="1"/>
</dbReference>
<dbReference type="KEGG" id="rsa:RSal33209_3128"/>
<dbReference type="InterPro" id="IPR007383">
    <property type="entry name" value="DUF445"/>
</dbReference>
<keyword evidence="1" id="KW-0472">Membrane</keyword>
<evidence type="ECO:0000313" key="2">
    <source>
        <dbReference type="EMBL" id="ABY24846.1"/>
    </source>
</evidence>
<dbReference type="GO" id="GO:0005886">
    <property type="term" value="C:plasma membrane"/>
    <property type="evidence" value="ECO:0007669"/>
    <property type="project" value="TreeGrafter"/>
</dbReference>
<keyword evidence="3" id="KW-1185">Reference proteome</keyword>
<feature type="transmembrane region" description="Helical" evidence="1">
    <location>
        <begin position="26"/>
        <end position="44"/>
    </location>
</feature>
<sequence>MEPLVGDVLTEKDDEKRRALRRMKTLALSLLIVAAIVFVFSFWLQRQYPWLEYVRAAAEGAMVGALADWFAVTALFRYPLGLKIPHTAIIPTRKDAIGASLGDFVESNFLSESVIREKLTSLNVAHRLGSWLLKPASAERLASEGAVAIKGAMEVMRDDDVRDVIESMVQQYLLAPPWGPPIGRLAGQVFHDGHHRKLVDLLVDRAVDWVQNNQQAMTRIVSDRSPSWVPGFVDDLVGDRVYNEALKFVRAVQCDQNHQVRQALDEYLFKLADDLQHDPAMIERAEEIKAQVLDSPRVRELAGRTRDTVKQALLTAVDDPESELRKKFVAVIREFGTRLVDDTELAAKVNGWITGAAAYAVRNYRHDIASIITDTVERWDAQEASNKIELQVGKDLEYIRINGTVVGALAGLLIFTLANLAFG</sequence>
<dbReference type="AlphaFoldDB" id="A9WUH5"/>
<name>A9WUH5_RENSM</name>
<proteinExistence type="predicted"/>
<keyword evidence="1" id="KW-0812">Transmembrane</keyword>
<feature type="transmembrane region" description="Helical" evidence="1">
    <location>
        <begin position="401"/>
        <end position="422"/>
    </location>
</feature>
<dbReference type="Pfam" id="PF04286">
    <property type="entry name" value="DUF445"/>
    <property type="match status" value="1"/>
</dbReference>
<dbReference type="RefSeq" id="WP_012246488.1">
    <property type="nucleotide sequence ID" value="NC_010168.1"/>
</dbReference>
<keyword evidence="1" id="KW-1133">Transmembrane helix</keyword>
<dbReference type="EMBL" id="CP000910">
    <property type="protein sequence ID" value="ABY24846.1"/>
    <property type="molecule type" value="Genomic_DNA"/>
</dbReference>
<accession>A9WUH5</accession>
<dbReference type="Proteomes" id="UP000002007">
    <property type="component" value="Chromosome"/>
</dbReference>
<gene>
    <name evidence="2" type="ordered locus">RSal33209_3128</name>
</gene>
<dbReference type="PANTHER" id="PTHR38442:SF1">
    <property type="entry name" value="INNER MEMBRANE PROTEIN"/>
    <property type="match status" value="1"/>
</dbReference>
<dbReference type="HOGENOM" id="CLU_036718_0_0_11"/>
<dbReference type="eggNOG" id="COG2733">
    <property type="taxonomic scope" value="Bacteria"/>
</dbReference>
<evidence type="ECO:0000313" key="3">
    <source>
        <dbReference type="Proteomes" id="UP000002007"/>
    </source>
</evidence>